<organism evidence="1 2">
    <name type="scientific">Bacillus benzoevorans</name>
    <dbReference type="NCBI Taxonomy" id="1456"/>
    <lineage>
        <taxon>Bacteria</taxon>
        <taxon>Bacillati</taxon>
        <taxon>Bacillota</taxon>
        <taxon>Bacilli</taxon>
        <taxon>Bacillales</taxon>
        <taxon>Bacillaceae</taxon>
        <taxon>Bacillus</taxon>
    </lineage>
</organism>
<dbReference type="Pfam" id="PF13035">
    <property type="entry name" value="DUF3896"/>
    <property type="match status" value="1"/>
</dbReference>
<dbReference type="EMBL" id="JACHGK010000012">
    <property type="protein sequence ID" value="MBB6446691.1"/>
    <property type="molecule type" value="Genomic_DNA"/>
</dbReference>
<evidence type="ECO:0008006" key="3">
    <source>
        <dbReference type="Google" id="ProtNLM"/>
    </source>
</evidence>
<dbReference type="RefSeq" id="WP_184527913.1">
    <property type="nucleotide sequence ID" value="NZ_JACHGK010000012.1"/>
</dbReference>
<gene>
    <name evidence="1" type="ORF">HNR53_003351</name>
</gene>
<evidence type="ECO:0000313" key="1">
    <source>
        <dbReference type="EMBL" id="MBB6446691.1"/>
    </source>
</evidence>
<dbReference type="InterPro" id="IPR024994">
    <property type="entry name" value="DUF3896"/>
</dbReference>
<comment type="caution">
    <text evidence="1">The sequence shown here is derived from an EMBL/GenBank/DDBJ whole genome shotgun (WGS) entry which is preliminary data.</text>
</comment>
<keyword evidence="2" id="KW-1185">Reference proteome</keyword>
<dbReference type="AlphaFoldDB" id="A0A7X0HW55"/>
<dbReference type="Proteomes" id="UP000531594">
    <property type="component" value="Unassembled WGS sequence"/>
</dbReference>
<reference evidence="1 2" key="1">
    <citation type="submission" date="2020-08" db="EMBL/GenBank/DDBJ databases">
        <title>Genomic Encyclopedia of Type Strains, Phase IV (KMG-IV): sequencing the most valuable type-strain genomes for metagenomic binning, comparative biology and taxonomic classification.</title>
        <authorList>
            <person name="Goeker M."/>
        </authorList>
    </citation>
    <scope>NUCLEOTIDE SEQUENCE [LARGE SCALE GENOMIC DNA]</scope>
    <source>
        <strain evidence="1 2">DSM 5391</strain>
    </source>
</reference>
<sequence>MDYLNVIAKLEENKRKLTEKLEDNTLPKEEYELIMHSIENYDYIIQLTEMNHFERGFAE</sequence>
<proteinExistence type="predicted"/>
<protein>
    <recommendedName>
        <fullName evidence="3">DUF3896 domain-containing protein</fullName>
    </recommendedName>
</protein>
<name>A0A7X0HW55_9BACI</name>
<evidence type="ECO:0000313" key="2">
    <source>
        <dbReference type="Proteomes" id="UP000531594"/>
    </source>
</evidence>
<accession>A0A7X0HW55</accession>